<dbReference type="Proteomes" id="UP000198556">
    <property type="component" value="Unassembled WGS sequence"/>
</dbReference>
<protein>
    <submittedName>
        <fullName evidence="3">GHKL domain-containing protein</fullName>
    </submittedName>
</protein>
<dbReference type="STRING" id="137733.SAMN05421767_1704"/>
<dbReference type="PANTHER" id="PTHR40448:SF1">
    <property type="entry name" value="TWO-COMPONENT SENSOR HISTIDINE KINASE"/>
    <property type="match status" value="1"/>
</dbReference>
<dbReference type="Pfam" id="PF14501">
    <property type="entry name" value="HATPase_c_5"/>
    <property type="match status" value="1"/>
</dbReference>
<dbReference type="AlphaFoldDB" id="A0A1H9PT56"/>
<dbReference type="PANTHER" id="PTHR40448">
    <property type="entry name" value="TWO-COMPONENT SENSOR HISTIDINE KINASE"/>
    <property type="match status" value="1"/>
</dbReference>
<feature type="non-terminal residue" evidence="3">
    <location>
        <position position="1"/>
    </location>
</feature>
<evidence type="ECO:0000313" key="3">
    <source>
        <dbReference type="EMBL" id="SER51394.1"/>
    </source>
</evidence>
<evidence type="ECO:0000256" key="1">
    <source>
        <dbReference type="SAM" id="Phobius"/>
    </source>
</evidence>
<dbReference type="InterPro" id="IPR036890">
    <property type="entry name" value="HATPase_C_sf"/>
</dbReference>
<sequence>EYLEIKVTASLSIFIVTLLVMLYLRDQQLKYAHKEAMQQKEQELMQYNRLIDELEIVYDEIRGFRHDYAGIIRSLEPAIRRNNMEEISQIYKEALCQMNYDISQKDYSGFELSYIKNVGFRNIFSQKILQAKDEKIPFKLEVTECIPEVEVPLLATIRILTIVLDNAFEATVMTNNPSIVVGVVVENDRVIVSVKNTYDSSTMQKRYKIWEKGYSTKIGHKGLGLVNLQQLVWELDSLGLKTEINQNTFTQIISFRTKE</sequence>
<name>A0A1H9PT56_9LACT</name>
<dbReference type="GO" id="GO:0042802">
    <property type="term" value="F:identical protein binding"/>
    <property type="evidence" value="ECO:0007669"/>
    <property type="project" value="TreeGrafter"/>
</dbReference>
<keyword evidence="1" id="KW-1133">Transmembrane helix</keyword>
<organism evidence="3 4">
    <name type="scientific">Granulicatella balaenopterae</name>
    <dbReference type="NCBI Taxonomy" id="137733"/>
    <lineage>
        <taxon>Bacteria</taxon>
        <taxon>Bacillati</taxon>
        <taxon>Bacillota</taxon>
        <taxon>Bacilli</taxon>
        <taxon>Lactobacillales</taxon>
        <taxon>Carnobacteriaceae</taxon>
        <taxon>Granulicatella</taxon>
    </lineage>
</organism>
<dbReference type="Gene3D" id="3.30.565.10">
    <property type="entry name" value="Histidine kinase-like ATPase, C-terminal domain"/>
    <property type="match status" value="1"/>
</dbReference>
<keyword evidence="1" id="KW-0472">Membrane</keyword>
<accession>A0A1H9PT56</accession>
<gene>
    <name evidence="3" type="ORF">SAMN05421767_1704</name>
</gene>
<evidence type="ECO:0000259" key="2">
    <source>
        <dbReference type="Pfam" id="PF14501"/>
    </source>
</evidence>
<keyword evidence="4" id="KW-1185">Reference proteome</keyword>
<reference evidence="3 4" key="1">
    <citation type="submission" date="2016-10" db="EMBL/GenBank/DDBJ databases">
        <authorList>
            <person name="de Groot N.N."/>
        </authorList>
    </citation>
    <scope>NUCLEOTIDE SEQUENCE [LARGE SCALE GENOMIC DNA]</scope>
    <source>
        <strain evidence="3 4">DSM 15827</strain>
    </source>
</reference>
<keyword evidence="1" id="KW-0812">Transmembrane</keyword>
<dbReference type="SUPFAM" id="SSF55874">
    <property type="entry name" value="ATPase domain of HSP90 chaperone/DNA topoisomerase II/histidine kinase"/>
    <property type="match status" value="1"/>
</dbReference>
<dbReference type="EMBL" id="FOGF01000070">
    <property type="protein sequence ID" value="SER51394.1"/>
    <property type="molecule type" value="Genomic_DNA"/>
</dbReference>
<dbReference type="OrthoDB" id="1652078at2"/>
<feature type="domain" description="Sensor histidine kinase NatK-like C-terminal" evidence="2">
    <location>
        <begin position="154"/>
        <end position="255"/>
    </location>
</feature>
<evidence type="ECO:0000313" key="4">
    <source>
        <dbReference type="Proteomes" id="UP000198556"/>
    </source>
</evidence>
<feature type="transmembrane region" description="Helical" evidence="1">
    <location>
        <begin position="6"/>
        <end position="24"/>
    </location>
</feature>
<dbReference type="RefSeq" id="WP_089748080.1">
    <property type="nucleotide sequence ID" value="NZ_FOGF01000070.1"/>
</dbReference>
<dbReference type="InterPro" id="IPR032834">
    <property type="entry name" value="NatK-like_C"/>
</dbReference>
<proteinExistence type="predicted"/>